<evidence type="ECO:0000313" key="9">
    <source>
        <dbReference type="Proteomes" id="UP001056012"/>
    </source>
</evidence>
<feature type="transmembrane region" description="Helical" evidence="6">
    <location>
        <begin position="854"/>
        <end position="874"/>
    </location>
</feature>
<keyword evidence="3 6" id="KW-1133">Transmembrane helix</keyword>
<dbReference type="Proteomes" id="UP001056012">
    <property type="component" value="Chromosome 2"/>
</dbReference>
<comment type="subcellular location">
    <subcellularLocation>
        <location evidence="1">Membrane</location>
        <topology evidence="1">Single-pass membrane protein</topology>
    </subcellularLocation>
</comment>
<keyword evidence="4 6" id="KW-0472">Membrane</keyword>
<dbReference type="OrthoDB" id="3525430at2759"/>
<feature type="signal peptide" evidence="7">
    <location>
        <begin position="1"/>
        <end position="22"/>
    </location>
</feature>
<name>A0A9Q8Z3Q2_CURCL</name>
<feature type="transmembrane region" description="Helical" evidence="6">
    <location>
        <begin position="739"/>
        <end position="762"/>
    </location>
</feature>
<keyword evidence="7" id="KW-0732">Signal</keyword>
<evidence type="ECO:0000256" key="6">
    <source>
        <dbReference type="SAM" id="Phobius"/>
    </source>
</evidence>
<accession>A0A9Q8Z3Q2</accession>
<evidence type="ECO:0000256" key="2">
    <source>
        <dbReference type="ARBA" id="ARBA00022692"/>
    </source>
</evidence>
<keyword evidence="2 6" id="KW-0812">Transmembrane</keyword>
<dbReference type="InterPro" id="IPR051694">
    <property type="entry name" value="Immunoregulatory_rcpt-like"/>
</dbReference>
<feature type="transmembrane region" description="Helical" evidence="6">
    <location>
        <begin position="210"/>
        <end position="233"/>
    </location>
</feature>
<evidence type="ECO:0000313" key="8">
    <source>
        <dbReference type="EMBL" id="USP75419.1"/>
    </source>
</evidence>
<feature type="chain" id="PRO_5040216103" evidence="7">
    <location>
        <begin position="23"/>
        <end position="996"/>
    </location>
</feature>
<feature type="region of interest" description="Disordered" evidence="5">
    <location>
        <begin position="243"/>
        <end position="305"/>
    </location>
</feature>
<dbReference type="PANTHER" id="PTHR15549">
    <property type="entry name" value="PAIRED IMMUNOGLOBULIN-LIKE TYPE 2 RECEPTOR"/>
    <property type="match status" value="1"/>
</dbReference>
<evidence type="ECO:0000256" key="1">
    <source>
        <dbReference type="ARBA" id="ARBA00004167"/>
    </source>
</evidence>
<gene>
    <name evidence="8" type="ORF">yc1106_02693</name>
</gene>
<feature type="region of interest" description="Disordered" evidence="5">
    <location>
        <begin position="169"/>
        <end position="204"/>
    </location>
</feature>
<dbReference type="EMBL" id="CP089275">
    <property type="protein sequence ID" value="USP75419.1"/>
    <property type="molecule type" value="Genomic_DNA"/>
</dbReference>
<sequence length="996" mass="109376">MLRETLQNTCLVLLSLSTTSAGFSDFFFAGNGGNASEPRTCPGSPWDCPPPNICAHDDKLDKYYCCIPGSQDAVCWAPSDGCDGADSTTPGGNQQSCGSGINTFCCLKSSEHCTERQNQTNICWSSAPNPIASLNETAVNETAHSLESARPSASSYVVQLAALATLTSTTPGLPSATKSTPASSPTTSPSQETSSSTPTGDSSSGISGGAIGGIVGGVVGGLALLGVVGYFLWRRRKNNKHNPYKAANMHEPSHVDEAPSAPAAAETSSNPLYAEAPATENSAGAKATAEDLPPNEIIANKTDPSVAPLDSPPDWVYPETLPPMPQCIAQQDQSAWLNAMTKCTKKQCMRHFGVICTRHQWRTQLSCLNIELSPQVVQEYISYCSRSVLAKAQVYQWIRTVTDRTWLVEVGDTNGLQTLSPASLSKGYTSVSVINKAPTCLAESTSPMSMESFGHIMTSCGFEAYSRHTGNAARPWEYRESLHSMIALDAETVGYDLVHHNIPFGNYFDKQCFCRTFDASLATADCVGPGLSSTMERLWMSATCGTDALPSNWTRGLKTTVHDYIPTEAWSWPQCFRSMPLSVVELHGECTTNACKIDSDGYCEVTRAVDRACFCRNIDYDTCSGPCHIFETRIDYVRWLHNLCGAEEGWNGLPEHWRRLARITPLDLIPWTWYVNSSGHSNLALGEKGREGLDFKPSCASNEWKSMSLIFANLAALFTAVFGSRPGARSTAPRPLNRVLWFPKGISIAALCFLANIVNAWLIQSTPGYEDVSIIDLALLWCSMPRFTWLTVPLILTNPYNRSTFCTVAASVVSEILLQALSASSIVTTVAYGHKHNFYSQSMERLDSAPSAKFMYAGALIWVFIVFASSILLIQALWDVSTSFSVDETPTPRPINPRDMHLAAQLKEPFVEQWTWLEEKIAEYWIDKDWDLEASPLMRDGRTYPVYGTLPTKSRDNRKTKRRMVRLTLIAIVSMFFLWVAQWMFWLGFIGLTADE</sequence>
<dbReference type="GO" id="GO:0016020">
    <property type="term" value="C:membrane"/>
    <property type="evidence" value="ECO:0007669"/>
    <property type="project" value="UniProtKB-SubCell"/>
</dbReference>
<evidence type="ECO:0000256" key="3">
    <source>
        <dbReference type="ARBA" id="ARBA00022989"/>
    </source>
</evidence>
<keyword evidence="9" id="KW-1185">Reference proteome</keyword>
<feature type="transmembrane region" description="Helical" evidence="6">
    <location>
        <begin position="808"/>
        <end position="834"/>
    </location>
</feature>
<feature type="transmembrane region" description="Helical" evidence="6">
    <location>
        <begin position="774"/>
        <end position="796"/>
    </location>
</feature>
<evidence type="ECO:0000256" key="4">
    <source>
        <dbReference type="ARBA" id="ARBA00023136"/>
    </source>
</evidence>
<dbReference type="PANTHER" id="PTHR15549:SF26">
    <property type="entry name" value="AXIAL BUDDING PATTERN PROTEIN 2-RELATED"/>
    <property type="match status" value="1"/>
</dbReference>
<reference evidence="8" key="1">
    <citation type="submission" date="2021-12" db="EMBL/GenBank/DDBJ databases">
        <title>Curvularia clavata genome.</title>
        <authorList>
            <person name="Cao Y."/>
        </authorList>
    </citation>
    <scope>NUCLEOTIDE SEQUENCE</scope>
    <source>
        <strain evidence="8">Yc1106</strain>
    </source>
</reference>
<feature type="compositionally biased region" description="Low complexity" evidence="5">
    <location>
        <begin position="258"/>
        <end position="269"/>
    </location>
</feature>
<dbReference type="AlphaFoldDB" id="A0A9Q8Z3Q2"/>
<evidence type="ECO:0000256" key="7">
    <source>
        <dbReference type="SAM" id="SignalP"/>
    </source>
</evidence>
<protein>
    <submittedName>
        <fullName evidence="8">Uncharacterized protein</fullName>
    </submittedName>
</protein>
<dbReference type="GO" id="GO:0071944">
    <property type="term" value="C:cell periphery"/>
    <property type="evidence" value="ECO:0007669"/>
    <property type="project" value="UniProtKB-ARBA"/>
</dbReference>
<evidence type="ECO:0000256" key="5">
    <source>
        <dbReference type="SAM" id="MobiDB-lite"/>
    </source>
</evidence>
<organism evidence="8 9">
    <name type="scientific">Curvularia clavata</name>
    <dbReference type="NCBI Taxonomy" id="95742"/>
    <lineage>
        <taxon>Eukaryota</taxon>
        <taxon>Fungi</taxon>
        <taxon>Dikarya</taxon>
        <taxon>Ascomycota</taxon>
        <taxon>Pezizomycotina</taxon>
        <taxon>Dothideomycetes</taxon>
        <taxon>Pleosporomycetidae</taxon>
        <taxon>Pleosporales</taxon>
        <taxon>Pleosporineae</taxon>
        <taxon>Pleosporaceae</taxon>
        <taxon>Curvularia</taxon>
    </lineage>
</organism>
<dbReference type="VEuPathDB" id="FungiDB:yc1106_02693"/>
<proteinExistence type="predicted"/>
<feature type="transmembrane region" description="Helical" evidence="6">
    <location>
        <begin position="964"/>
        <end position="986"/>
    </location>
</feature>